<evidence type="ECO:0000256" key="7">
    <source>
        <dbReference type="ARBA" id="ARBA00023136"/>
    </source>
</evidence>
<evidence type="ECO:0000256" key="1">
    <source>
        <dbReference type="ARBA" id="ARBA00004651"/>
    </source>
</evidence>
<evidence type="ECO:0000256" key="8">
    <source>
        <dbReference type="SAM" id="Phobius"/>
    </source>
</evidence>
<dbReference type="PANTHER" id="PTHR33908:SF11">
    <property type="entry name" value="MEMBRANE PROTEIN"/>
    <property type="match status" value="1"/>
</dbReference>
<accession>A0ABY3B5P6</accession>
<feature type="transmembrane region" description="Helical" evidence="8">
    <location>
        <begin position="346"/>
        <end position="364"/>
    </location>
</feature>
<keyword evidence="3" id="KW-0328">Glycosyltransferase</keyword>
<feature type="transmembrane region" description="Helical" evidence="8">
    <location>
        <begin position="123"/>
        <end position="142"/>
    </location>
</feature>
<feature type="transmembrane region" description="Helical" evidence="8">
    <location>
        <begin position="191"/>
        <end position="209"/>
    </location>
</feature>
<feature type="transmembrane region" description="Helical" evidence="8">
    <location>
        <begin position="66"/>
        <end position="85"/>
    </location>
</feature>
<evidence type="ECO:0000313" key="11">
    <source>
        <dbReference type="Proteomes" id="UP000319219"/>
    </source>
</evidence>
<dbReference type="Proteomes" id="UP000319219">
    <property type="component" value="Unassembled WGS sequence"/>
</dbReference>
<keyword evidence="2" id="KW-1003">Cell membrane</keyword>
<dbReference type="InterPro" id="IPR038731">
    <property type="entry name" value="RgtA/B/C-like"/>
</dbReference>
<name>A0ABY3B5P6_9BACL</name>
<dbReference type="Pfam" id="PF13231">
    <property type="entry name" value="PMT_2"/>
    <property type="match status" value="1"/>
</dbReference>
<organism evidence="10 11">
    <name type="scientific">Paenibacillus ottowii</name>
    <dbReference type="NCBI Taxonomy" id="2315729"/>
    <lineage>
        <taxon>Bacteria</taxon>
        <taxon>Bacillati</taxon>
        <taxon>Bacillota</taxon>
        <taxon>Bacilli</taxon>
        <taxon>Bacillales</taxon>
        <taxon>Paenibacillaceae</taxon>
        <taxon>Paenibacillus</taxon>
    </lineage>
</organism>
<gene>
    <name evidence="10" type="ORF">FKV70_07380</name>
</gene>
<comment type="caution">
    <text evidence="10">The sequence shown here is derived from an EMBL/GenBank/DDBJ whole genome shotgun (WGS) entry which is preliminary data.</text>
</comment>
<feature type="transmembrane region" description="Helical" evidence="8">
    <location>
        <begin position="376"/>
        <end position="396"/>
    </location>
</feature>
<keyword evidence="4" id="KW-0808">Transferase</keyword>
<evidence type="ECO:0000313" key="10">
    <source>
        <dbReference type="EMBL" id="TQR99328.1"/>
    </source>
</evidence>
<evidence type="ECO:0000256" key="2">
    <source>
        <dbReference type="ARBA" id="ARBA00022475"/>
    </source>
</evidence>
<evidence type="ECO:0000256" key="5">
    <source>
        <dbReference type="ARBA" id="ARBA00022692"/>
    </source>
</evidence>
<evidence type="ECO:0000256" key="6">
    <source>
        <dbReference type="ARBA" id="ARBA00022989"/>
    </source>
</evidence>
<keyword evidence="11" id="KW-1185">Reference proteome</keyword>
<dbReference type="EMBL" id="VIJZ01000003">
    <property type="protein sequence ID" value="TQR99328.1"/>
    <property type="molecule type" value="Genomic_DNA"/>
</dbReference>
<sequence length="546" mass="62087">MSFRKWSASRWMGIGLFVFILALELSAGIYFSYVLGYMHTDALSRVANAFYVLYSRDPHLGAIGFIWNPLPSLLEMVILVLYPIFPALASYGLAAVILSATFAALTAMLLYRAGVRTGLSSRMSLLLALLYALNPFVLLFGANGLSDSLYIYFIMMTVIEFALWLKDRMTASLIVSGLALAMAFWTRYEAVPLGVAMAVGVVLATLFLHRNLGRRELVWREKLHKVEATWLLLLLPVVFSGLLWIFFNYLIMGNALYFLNSEYSNTAQSAELLNDDKFVEIFSNPLVALKFIASKTIWYSVPLFAILFIRLLSGRLFRWGTLIILLLFLSVPGLQFLLMMKQSSYGWFRYFMYVFPITVAWLPYELSQLQGRWRRAAFGLVSVSLLLTAGLLSYALTRPDIAPDENSFLTRTGNVNYVRQESDRKIAVWLDQHLPKSTIMTDSASAYTMIVYSQYPKRFLITSDYSFNKALSYPQDNHVDYILVPKIMSGMPLSKINMVYPNLYEHGAPWVQLEREFNGEWRLYKVLPKSLTTTKGSPSTETTTNP</sequence>
<evidence type="ECO:0000256" key="3">
    <source>
        <dbReference type="ARBA" id="ARBA00022676"/>
    </source>
</evidence>
<keyword evidence="7 8" id="KW-0472">Membrane</keyword>
<feature type="domain" description="Glycosyltransferase RgtA/B/C/D-like" evidence="9">
    <location>
        <begin position="92"/>
        <end position="215"/>
    </location>
</feature>
<proteinExistence type="predicted"/>
<feature type="transmembrane region" description="Helical" evidence="8">
    <location>
        <begin position="319"/>
        <end position="340"/>
    </location>
</feature>
<dbReference type="PANTHER" id="PTHR33908">
    <property type="entry name" value="MANNOSYLTRANSFERASE YKCB-RELATED"/>
    <property type="match status" value="1"/>
</dbReference>
<reference evidence="10 11" key="1">
    <citation type="submission" date="2019-07" db="EMBL/GenBank/DDBJ databases">
        <title>Paenibacillus ottowii sp. nov. isolated from a fermentation system processing bovine manure.</title>
        <authorList>
            <person name="Velazquez L.F."/>
            <person name="Rajbanshi S."/>
            <person name="Guan S."/>
            <person name="Hinchee M."/>
            <person name="Welsh A."/>
        </authorList>
    </citation>
    <scope>NUCLEOTIDE SEQUENCE [LARGE SCALE GENOMIC DNA]</scope>
    <source>
        <strain evidence="10 11">MS2379</strain>
    </source>
</reference>
<evidence type="ECO:0000259" key="9">
    <source>
        <dbReference type="Pfam" id="PF13231"/>
    </source>
</evidence>
<keyword evidence="5 8" id="KW-0812">Transmembrane</keyword>
<comment type="subcellular location">
    <subcellularLocation>
        <location evidence="1">Cell membrane</location>
        <topology evidence="1">Multi-pass membrane protein</topology>
    </subcellularLocation>
</comment>
<feature type="transmembrane region" description="Helical" evidence="8">
    <location>
        <begin position="296"/>
        <end position="312"/>
    </location>
</feature>
<keyword evidence="6 8" id="KW-1133">Transmembrane helix</keyword>
<feature type="transmembrane region" description="Helical" evidence="8">
    <location>
        <begin position="91"/>
        <end position="111"/>
    </location>
</feature>
<protein>
    <recommendedName>
        <fullName evidence="9">Glycosyltransferase RgtA/B/C/D-like domain-containing protein</fullName>
    </recommendedName>
</protein>
<dbReference type="RefSeq" id="WP_142612359.1">
    <property type="nucleotide sequence ID" value="NZ_VIJZ01000003.1"/>
</dbReference>
<dbReference type="InterPro" id="IPR050297">
    <property type="entry name" value="LipidA_mod_glycosyltrf_83"/>
</dbReference>
<feature type="transmembrane region" description="Helical" evidence="8">
    <location>
        <begin position="230"/>
        <end position="251"/>
    </location>
</feature>
<feature type="transmembrane region" description="Helical" evidence="8">
    <location>
        <begin position="148"/>
        <end position="165"/>
    </location>
</feature>
<evidence type="ECO:0000256" key="4">
    <source>
        <dbReference type="ARBA" id="ARBA00022679"/>
    </source>
</evidence>